<dbReference type="EMBL" id="GG704915">
    <property type="protein sequence ID" value="KJF61252.1"/>
    <property type="molecule type" value="Genomic_DNA"/>
</dbReference>
<dbReference type="RefSeq" id="XP_004444659.1">
    <property type="nucleotide sequence ID" value="XM_004444602.1"/>
</dbReference>
<name>A0A0D8JVC8_COCIM</name>
<organism evidence="2 3">
    <name type="scientific">Coccidioides immitis (strain RS)</name>
    <name type="common">Valley fever fungus</name>
    <dbReference type="NCBI Taxonomy" id="246410"/>
    <lineage>
        <taxon>Eukaryota</taxon>
        <taxon>Fungi</taxon>
        <taxon>Dikarya</taxon>
        <taxon>Ascomycota</taxon>
        <taxon>Pezizomycotina</taxon>
        <taxon>Eurotiomycetes</taxon>
        <taxon>Eurotiomycetidae</taxon>
        <taxon>Onygenales</taxon>
        <taxon>Onygenaceae</taxon>
        <taxon>Coccidioides</taxon>
    </lineage>
</organism>
<feature type="compositionally biased region" description="Basic and acidic residues" evidence="1">
    <location>
        <begin position="1"/>
        <end position="14"/>
    </location>
</feature>
<reference evidence="3" key="1">
    <citation type="journal article" date="2009" name="Genome Res.">
        <title>Comparative genomic analyses of the human fungal pathogens Coccidioides and their relatives.</title>
        <authorList>
            <person name="Sharpton T.J."/>
            <person name="Stajich J.E."/>
            <person name="Rounsley S.D."/>
            <person name="Gardner M.J."/>
            <person name="Wortman J.R."/>
            <person name="Jordar V.S."/>
            <person name="Maiti R."/>
            <person name="Kodira C.D."/>
            <person name="Neafsey D.E."/>
            <person name="Zeng Q."/>
            <person name="Hung C.-Y."/>
            <person name="McMahan C."/>
            <person name="Muszewska A."/>
            <person name="Grynberg M."/>
            <person name="Mandel M.A."/>
            <person name="Kellner E.M."/>
            <person name="Barker B.M."/>
            <person name="Galgiani J.N."/>
            <person name="Orbach M.J."/>
            <person name="Kirkland T.N."/>
            <person name="Cole G.T."/>
            <person name="Henn M.R."/>
            <person name="Birren B.W."/>
            <person name="Taylor J.W."/>
        </authorList>
    </citation>
    <scope>NUCLEOTIDE SEQUENCE [LARGE SCALE GENOMIC DNA]</scope>
    <source>
        <strain evidence="3">RS</strain>
    </source>
</reference>
<feature type="compositionally biased region" description="Basic and acidic residues" evidence="1">
    <location>
        <begin position="75"/>
        <end position="85"/>
    </location>
</feature>
<dbReference type="VEuPathDB" id="FungiDB:CIMG_13538"/>
<gene>
    <name evidence="2" type="ORF">CIMG_13538</name>
</gene>
<evidence type="ECO:0000313" key="3">
    <source>
        <dbReference type="Proteomes" id="UP000001261"/>
    </source>
</evidence>
<feature type="region of interest" description="Disordered" evidence="1">
    <location>
        <begin position="1"/>
        <end position="109"/>
    </location>
</feature>
<accession>A0A0D8JVC8</accession>
<sequence>MSDGGLGREREETRTNTARRWPGGGIRRWEGRGRDGGGGREGGEEGDGGGGGGGGESDWGNFSRGNGLRQSPVVDEDRVKKEEKTGMTGMSWPGQDDGVGIPLSARQAS</sequence>
<dbReference type="AlphaFoldDB" id="A0A0D8JVC8"/>
<feature type="compositionally biased region" description="Gly residues" evidence="1">
    <location>
        <begin position="48"/>
        <end position="57"/>
    </location>
</feature>
<evidence type="ECO:0000256" key="1">
    <source>
        <dbReference type="SAM" id="MobiDB-lite"/>
    </source>
</evidence>
<feature type="compositionally biased region" description="Basic and acidic residues" evidence="1">
    <location>
        <begin position="27"/>
        <end position="43"/>
    </location>
</feature>
<proteinExistence type="predicted"/>
<keyword evidence="3" id="KW-1185">Reference proteome</keyword>
<dbReference type="GeneID" id="24165165"/>
<reference evidence="3" key="2">
    <citation type="journal article" date="2010" name="Genome Res.">
        <title>Population genomic sequencing of Coccidioides fungi reveals recent hybridization and transposon control.</title>
        <authorList>
            <person name="Neafsey D.E."/>
            <person name="Barker B.M."/>
            <person name="Sharpton T.J."/>
            <person name="Stajich J.E."/>
            <person name="Park D.J."/>
            <person name="Whiston E."/>
            <person name="Hung C.-Y."/>
            <person name="McMahan C."/>
            <person name="White J."/>
            <person name="Sykes S."/>
            <person name="Heiman D."/>
            <person name="Young S."/>
            <person name="Zeng Q."/>
            <person name="Abouelleil A."/>
            <person name="Aftuck L."/>
            <person name="Bessette D."/>
            <person name="Brown A."/>
            <person name="FitzGerald M."/>
            <person name="Lui A."/>
            <person name="Macdonald J.P."/>
            <person name="Priest M."/>
            <person name="Orbach M.J."/>
            <person name="Galgiani J.N."/>
            <person name="Kirkland T.N."/>
            <person name="Cole G.T."/>
            <person name="Birren B.W."/>
            <person name="Henn M.R."/>
            <person name="Taylor J.W."/>
            <person name="Rounsley S.D."/>
        </authorList>
    </citation>
    <scope>GENOME REANNOTATION</scope>
    <source>
        <strain evidence="3">RS</strain>
    </source>
</reference>
<dbReference type="Proteomes" id="UP000001261">
    <property type="component" value="Unassembled WGS sequence"/>
</dbReference>
<protein>
    <submittedName>
        <fullName evidence="2">Uncharacterized protein</fullName>
    </submittedName>
</protein>
<evidence type="ECO:0000313" key="2">
    <source>
        <dbReference type="EMBL" id="KJF61252.1"/>
    </source>
</evidence>
<dbReference type="InParanoid" id="A0A0D8JVC8"/>
<dbReference type="KEGG" id="cim:CIMG_13538"/>